<evidence type="ECO:0000313" key="2">
    <source>
        <dbReference type="Proteomes" id="UP000831701"/>
    </source>
</evidence>
<dbReference type="EMBL" id="CM041552">
    <property type="protein sequence ID" value="KAI3353972.1"/>
    <property type="molecule type" value="Genomic_DNA"/>
</dbReference>
<reference evidence="1" key="1">
    <citation type="submission" date="2022-04" db="EMBL/GenBank/DDBJ databases">
        <title>Jade perch genome.</title>
        <authorList>
            <person name="Chao B."/>
        </authorList>
    </citation>
    <scope>NUCLEOTIDE SEQUENCE</scope>
    <source>
        <strain evidence="1">CB-2022</strain>
    </source>
</reference>
<keyword evidence="2" id="KW-1185">Reference proteome</keyword>
<gene>
    <name evidence="1" type="ORF">L3Q82_018462</name>
</gene>
<evidence type="ECO:0000313" key="1">
    <source>
        <dbReference type="EMBL" id="KAI3353972.1"/>
    </source>
</evidence>
<accession>A0ACB8VED1</accession>
<dbReference type="Proteomes" id="UP000831701">
    <property type="component" value="Chromosome 22"/>
</dbReference>
<proteinExistence type="predicted"/>
<sequence>MSETGGASSASHVDQPGPAEAADSAGDLQPDSSERQTGDGNGAEVSSERGSSASDVTVKRRGEAEAGEGSEATGGRERTREESAEQMALANLLDTKVQGALVRSRVQNITEMDAPSSFFFGMEKKHGQRKYIHSLLSDTGQELIRPDQRAGCQLVTAPSSRPPDLPTSLFLSLQSSSSSIPHASCGNHSPVMPLFASSAPFLLVLLLVLLPLPPCQPESQRGEPDGDLHLKEASPSMFPSSFPPSSSYSNSNASGSRKKCDDVPVCTKGILLPVWLPVQPSLGNQVARAVIYFVTLMYMFLGVSIIADRFMASIEVITSQVRGGGRRDEVPSNRVRKNFKKTLYGKKKKPEEEPQMRDPSPWDGQTCNRCHMSLVTFTSAVSVLWCECVEKEVTITMPNGETSVATVRIWNETVSNLTLMALGSSAPEILLSVIEVCGHGFQAGELGPGTIVGSAAFNMFVIIGICVWTIPKGETRKIKHLRVFFITAFWSIFAYIWLYLILSVMSPGVVEVWEALVTLLYFPVCVILAWIADRRLLFYKYMGKRYRADKRHGIVVETEGDLTPNKGGMEMLMDGKFPPRGGAVVPAENCGGGAQGDLAQGAAISQCNIGAAGGNLPNSNSAMVNMESSKELDESRKEVIRILKELKQKYPDKELDQLVELANYYYKHCCTNRRAGPSIAYTHGTHTHRYTHTQVHTQKSRAFYCIQATRMMIGAGNVLKKHAADHARRAVVTDEEAPEDDDLGLCSRISFESAHSQCMENCGVLTLTVVCQGCRVDVWKNESADVVYSRCAAGGLGENTFYVDYRTEDGSANAGSDYEYSEGTLVFKPGETRKEIKVGIIDDDIFEEDEHFFVHLLNLRVGDAEGMFESDEVGAAPKGRLVEPLVTTVTILDDDHAGIFTFSERMVRVSESVGTMEVTVVRNSGARGTVILPYHTESGTAKAGDDYEDARGELEFTNDQTTQTFQVRIIDDEEYEKHENFFIVLEEPRWLKRGISALLLNQGKTLIWFDLSESLIIY</sequence>
<protein>
    <submittedName>
        <fullName evidence="1">Uncharacterized protein</fullName>
    </submittedName>
</protein>
<organism evidence="1 2">
    <name type="scientific">Scortum barcoo</name>
    <name type="common">barcoo grunter</name>
    <dbReference type="NCBI Taxonomy" id="214431"/>
    <lineage>
        <taxon>Eukaryota</taxon>
        <taxon>Metazoa</taxon>
        <taxon>Chordata</taxon>
        <taxon>Craniata</taxon>
        <taxon>Vertebrata</taxon>
        <taxon>Euteleostomi</taxon>
        <taxon>Actinopterygii</taxon>
        <taxon>Neopterygii</taxon>
        <taxon>Teleostei</taxon>
        <taxon>Neoteleostei</taxon>
        <taxon>Acanthomorphata</taxon>
        <taxon>Eupercaria</taxon>
        <taxon>Centrarchiformes</taxon>
        <taxon>Terapontoidei</taxon>
        <taxon>Terapontidae</taxon>
        <taxon>Scortum</taxon>
    </lineage>
</organism>
<name>A0ACB8VED1_9TELE</name>
<comment type="caution">
    <text evidence="1">The sequence shown here is derived from an EMBL/GenBank/DDBJ whole genome shotgun (WGS) entry which is preliminary data.</text>
</comment>